<keyword evidence="6" id="KW-1185">Reference proteome</keyword>
<dbReference type="GO" id="GO:0043565">
    <property type="term" value="F:sequence-specific DNA binding"/>
    <property type="evidence" value="ECO:0007669"/>
    <property type="project" value="InterPro"/>
</dbReference>
<keyword evidence="2 5" id="KW-0238">DNA-binding</keyword>
<evidence type="ECO:0000256" key="3">
    <source>
        <dbReference type="ARBA" id="ARBA00023163"/>
    </source>
</evidence>
<evidence type="ECO:0000256" key="1">
    <source>
        <dbReference type="ARBA" id="ARBA00023015"/>
    </source>
</evidence>
<name>A0A2P8D7U4_9BACT</name>
<dbReference type="SUPFAM" id="SSF46689">
    <property type="entry name" value="Homeodomain-like"/>
    <property type="match status" value="1"/>
</dbReference>
<evidence type="ECO:0000313" key="6">
    <source>
        <dbReference type="Proteomes" id="UP000240572"/>
    </source>
</evidence>
<dbReference type="InterPro" id="IPR018060">
    <property type="entry name" value="HTH_AraC"/>
</dbReference>
<dbReference type="InterPro" id="IPR050204">
    <property type="entry name" value="AraC_XylS_family_regulators"/>
</dbReference>
<dbReference type="PANTHER" id="PTHR46796">
    <property type="entry name" value="HTH-TYPE TRANSCRIPTIONAL ACTIVATOR RHAS-RELATED"/>
    <property type="match status" value="1"/>
</dbReference>
<dbReference type="Pfam" id="PF20240">
    <property type="entry name" value="DUF6597"/>
    <property type="match status" value="1"/>
</dbReference>
<dbReference type="GO" id="GO:0003700">
    <property type="term" value="F:DNA-binding transcription factor activity"/>
    <property type="evidence" value="ECO:0007669"/>
    <property type="project" value="InterPro"/>
</dbReference>
<comment type="caution">
    <text evidence="5">The sequence shown here is derived from an EMBL/GenBank/DDBJ whole genome shotgun (WGS) entry which is preliminary data.</text>
</comment>
<dbReference type="PANTHER" id="PTHR46796:SF13">
    <property type="entry name" value="HTH-TYPE TRANSCRIPTIONAL ACTIVATOR RHAS"/>
    <property type="match status" value="1"/>
</dbReference>
<organism evidence="5 6">
    <name type="scientific">Taibaiella chishuiensis</name>
    <dbReference type="NCBI Taxonomy" id="1434707"/>
    <lineage>
        <taxon>Bacteria</taxon>
        <taxon>Pseudomonadati</taxon>
        <taxon>Bacteroidota</taxon>
        <taxon>Chitinophagia</taxon>
        <taxon>Chitinophagales</taxon>
        <taxon>Chitinophagaceae</taxon>
        <taxon>Taibaiella</taxon>
    </lineage>
</organism>
<reference evidence="5 6" key="1">
    <citation type="submission" date="2018-03" db="EMBL/GenBank/DDBJ databases">
        <title>Genomic Encyclopedia of Type Strains, Phase III (KMG-III): the genomes of soil and plant-associated and newly described type strains.</title>
        <authorList>
            <person name="Whitman W."/>
        </authorList>
    </citation>
    <scope>NUCLEOTIDE SEQUENCE [LARGE SCALE GENOMIC DNA]</scope>
    <source>
        <strain evidence="5 6">CGMCC 1.12700</strain>
    </source>
</reference>
<dbReference type="EMBL" id="PYGD01000002">
    <property type="protein sequence ID" value="PSK93294.1"/>
    <property type="molecule type" value="Genomic_DNA"/>
</dbReference>
<gene>
    <name evidence="5" type="ORF">B0I18_102264</name>
</gene>
<evidence type="ECO:0000313" key="5">
    <source>
        <dbReference type="EMBL" id="PSK93294.1"/>
    </source>
</evidence>
<dbReference type="RefSeq" id="WP_106522309.1">
    <property type="nucleotide sequence ID" value="NZ_PYGD01000002.1"/>
</dbReference>
<dbReference type="PROSITE" id="PS01124">
    <property type="entry name" value="HTH_ARAC_FAMILY_2"/>
    <property type="match status" value="1"/>
</dbReference>
<keyword evidence="1" id="KW-0805">Transcription regulation</keyword>
<dbReference type="AlphaFoldDB" id="A0A2P8D7U4"/>
<dbReference type="SMART" id="SM00342">
    <property type="entry name" value="HTH_ARAC"/>
    <property type="match status" value="1"/>
</dbReference>
<keyword evidence="3" id="KW-0804">Transcription</keyword>
<protein>
    <submittedName>
        <fullName evidence="5">AraC-like DNA-binding protein</fullName>
    </submittedName>
</protein>
<accession>A0A2P8D7U4</accession>
<sequence>MQYKQFDIPPALKDKVHSFWTLEDDGSGTMPKVFRTIADGRPGLIFQHSDSGTMYKAGKKLPPLFLYGATTKHSLITLEGNFKTTGVFFSPLVLKTVFGLDASLLTDDCMDGADIHQAGRQRLLEQLLNSNTGAQQVDMLSGFLSGAVKGDVPSRDKVEYAVSRIMAKRGNITIEELTRDIYVTERSLERAFKAFVGMSPKLFIRISRFRAAMGQLNNSDYGRLTDIAFAHDYADQSHFTRTFREFTGFSPRQYLRQSGEVA</sequence>
<dbReference type="InterPro" id="IPR009057">
    <property type="entry name" value="Homeodomain-like_sf"/>
</dbReference>
<evidence type="ECO:0000259" key="4">
    <source>
        <dbReference type="PROSITE" id="PS01124"/>
    </source>
</evidence>
<dbReference type="InterPro" id="IPR046532">
    <property type="entry name" value="DUF6597"/>
</dbReference>
<dbReference type="OrthoDB" id="323290at2"/>
<evidence type="ECO:0000256" key="2">
    <source>
        <dbReference type="ARBA" id="ARBA00023125"/>
    </source>
</evidence>
<feature type="domain" description="HTH araC/xylS-type" evidence="4">
    <location>
        <begin position="156"/>
        <end position="257"/>
    </location>
</feature>
<dbReference type="Proteomes" id="UP000240572">
    <property type="component" value="Unassembled WGS sequence"/>
</dbReference>
<dbReference type="Pfam" id="PF12833">
    <property type="entry name" value="HTH_18"/>
    <property type="match status" value="1"/>
</dbReference>
<dbReference type="Gene3D" id="1.10.10.60">
    <property type="entry name" value="Homeodomain-like"/>
    <property type="match status" value="1"/>
</dbReference>
<proteinExistence type="predicted"/>